<reference evidence="4" key="1">
    <citation type="submission" date="2022-12" db="EMBL/GenBank/DDBJ databases">
        <authorList>
            <person name="Petersen C."/>
        </authorList>
    </citation>
    <scope>NUCLEOTIDE SEQUENCE</scope>
    <source>
        <strain evidence="4">IBT 21472</strain>
    </source>
</reference>
<dbReference type="AlphaFoldDB" id="A0A9W9PRR5"/>
<comment type="caution">
    <text evidence="4">The sequence shown here is derived from an EMBL/GenBank/DDBJ whole genome shotgun (WGS) entry which is preliminary data.</text>
</comment>
<sequence length="348" mass="37599">MSRGLVLITGGTGHVGFRTLVTALKAGYRVRAAVRSESKREEVLSAPSIKELNPADKLTFVIVPDLMVDGAYNEAVKGANYILHIASPIVLKGEIKPEDYERTLIEPAVAGTTNILEAALRSPDVRRIVITSSVVAMVPAKYMFETNTPDGFVVDHNSRLPPPSGPYPSDFHAYNASKTAALLATEAFVRDRNPHFDVTNIHPSFVIGKNELVRDAKDITVGTNAVAIGPVLGNKSDTPITGSSVHVDDIAFMHVKALDPSVPAGSYIGNSDDYAGNVWQNATSIAAEHFPNAVARGILPNNGTQPTRKTRVNARKTEEIMGFKFLSFEEQVTSVVKHFLELKGENAE</sequence>
<dbReference type="PANTHER" id="PTHR10366:SF564">
    <property type="entry name" value="STEROL-4-ALPHA-CARBOXYLATE 3-DEHYDROGENASE, DECARBOXYLATING"/>
    <property type="match status" value="1"/>
</dbReference>
<keyword evidence="5" id="KW-1185">Reference proteome</keyword>
<proteinExistence type="inferred from homology"/>
<feature type="domain" description="NAD-dependent epimerase/dehydratase" evidence="3">
    <location>
        <begin position="6"/>
        <end position="259"/>
    </location>
</feature>
<reference evidence="4" key="2">
    <citation type="journal article" date="2023" name="IMA Fungus">
        <title>Comparative genomic study of the Penicillium genus elucidates a diverse pangenome and 15 lateral gene transfer events.</title>
        <authorList>
            <person name="Petersen C."/>
            <person name="Sorensen T."/>
            <person name="Nielsen M.R."/>
            <person name="Sondergaard T.E."/>
            <person name="Sorensen J.L."/>
            <person name="Fitzpatrick D.A."/>
            <person name="Frisvad J.C."/>
            <person name="Nielsen K.L."/>
        </authorList>
    </citation>
    <scope>NUCLEOTIDE SEQUENCE</scope>
    <source>
        <strain evidence="4">IBT 21472</strain>
    </source>
</reference>
<dbReference type="OrthoDB" id="2735536at2759"/>
<dbReference type="GO" id="GO:0016616">
    <property type="term" value="F:oxidoreductase activity, acting on the CH-OH group of donors, NAD or NADP as acceptor"/>
    <property type="evidence" value="ECO:0007669"/>
    <property type="project" value="TreeGrafter"/>
</dbReference>
<dbReference type="EMBL" id="JAPZBO010000008">
    <property type="protein sequence ID" value="KAJ5307796.1"/>
    <property type="molecule type" value="Genomic_DNA"/>
</dbReference>
<evidence type="ECO:0000259" key="3">
    <source>
        <dbReference type="Pfam" id="PF01370"/>
    </source>
</evidence>
<dbReference type="InterPro" id="IPR050425">
    <property type="entry name" value="NAD(P)_dehydrat-like"/>
</dbReference>
<evidence type="ECO:0000313" key="4">
    <source>
        <dbReference type="EMBL" id="KAJ5307796.1"/>
    </source>
</evidence>
<dbReference type="Pfam" id="PF01370">
    <property type="entry name" value="Epimerase"/>
    <property type="match status" value="1"/>
</dbReference>
<accession>A0A9W9PRR5</accession>
<gene>
    <name evidence="4" type="ORF">N7476_008452</name>
</gene>
<dbReference type="Proteomes" id="UP001147746">
    <property type="component" value="Unassembled WGS sequence"/>
</dbReference>
<dbReference type="PANTHER" id="PTHR10366">
    <property type="entry name" value="NAD DEPENDENT EPIMERASE/DEHYDRATASE"/>
    <property type="match status" value="1"/>
</dbReference>
<dbReference type="InterPro" id="IPR001509">
    <property type="entry name" value="Epimerase_deHydtase"/>
</dbReference>
<evidence type="ECO:0000313" key="5">
    <source>
        <dbReference type="Proteomes" id="UP001147746"/>
    </source>
</evidence>
<organism evidence="4 5">
    <name type="scientific">Penicillium atrosanguineum</name>
    <dbReference type="NCBI Taxonomy" id="1132637"/>
    <lineage>
        <taxon>Eukaryota</taxon>
        <taxon>Fungi</taxon>
        <taxon>Dikarya</taxon>
        <taxon>Ascomycota</taxon>
        <taxon>Pezizomycotina</taxon>
        <taxon>Eurotiomycetes</taxon>
        <taxon>Eurotiomycetidae</taxon>
        <taxon>Eurotiales</taxon>
        <taxon>Aspergillaceae</taxon>
        <taxon>Penicillium</taxon>
    </lineage>
</organism>
<evidence type="ECO:0000256" key="1">
    <source>
        <dbReference type="ARBA" id="ARBA00023002"/>
    </source>
</evidence>
<protein>
    <submittedName>
        <fullName evidence="4">Oxidoreductase</fullName>
    </submittedName>
</protein>
<name>A0A9W9PRR5_9EURO</name>
<dbReference type="SUPFAM" id="SSF51735">
    <property type="entry name" value="NAD(P)-binding Rossmann-fold domains"/>
    <property type="match status" value="1"/>
</dbReference>
<keyword evidence="1" id="KW-0560">Oxidoreductase</keyword>
<comment type="similarity">
    <text evidence="2">Belongs to the NAD(P)-dependent epimerase/dehydratase family. Dihydroflavonol-4-reductase subfamily.</text>
</comment>
<dbReference type="Gene3D" id="3.40.50.720">
    <property type="entry name" value="NAD(P)-binding Rossmann-like Domain"/>
    <property type="match status" value="1"/>
</dbReference>
<dbReference type="InterPro" id="IPR036291">
    <property type="entry name" value="NAD(P)-bd_dom_sf"/>
</dbReference>
<evidence type="ECO:0000256" key="2">
    <source>
        <dbReference type="ARBA" id="ARBA00023445"/>
    </source>
</evidence>